<dbReference type="Proteomes" id="UP000580250">
    <property type="component" value="Unassembled WGS sequence"/>
</dbReference>
<sequence>MKLIMKIKKNYLKQYKANLYTTHCNKLGRDIYLIKKGLDHRRKEKLKKKADKQSQSNKRSKVVLLFEEFKYLLDADEKIKDEVSFQIYQNAFQSLVRKVSDFGEVYLKNVKLSNDIAKELNDYDHYIKNCRVLLEENKNGKEKAEVSACSMSNQSIEYYENMINSIIICKLFIIDLHSNGSEGSLIDIYSFMEKGPSSRRLIKEWFRTNKQELLTNISALGALKSILYLSKFQSEEMDKIIIEQIYSDHFSNKKSNKQYENVVVEGGGPIGLYATIKLFIEGMNVTLIDDSSDEYTRNHFIFVDRKWMSQLRYILGTRFDQLFVEDKSLLKDVNNDIGVIIESKNLEIALRDRLNKLIEYVNDHEGNQEANYEGKSFLRILSNTEIVDINLTQENPLAILRKAGELNNFDNILPEKQKASFFKKLKSKLNFKSKKNKNKKAILTNEKAFKGNKIIENEINDLRGKSIKTLYGSEVQGITFDLFFCADSVNDNIRNKFLESKTTSVNYAFAIFDKKFHNKKIFKNGYFFYKDMLEYSWSYLEKENIDKLVEESDFLSEKLRKRHEGISSLISFGMASEYFWW</sequence>
<reference evidence="1 2" key="1">
    <citation type="submission" date="2020-08" db="EMBL/GenBank/DDBJ databases">
        <authorList>
            <person name="Koutsovoulos G."/>
            <person name="Danchin GJ E."/>
        </authorList>
    </citation>
    <scope>NUCLEOTIDE SEQUENCE [LARGE SCALE GENOMIC DNA]</scope>
</reference>
<gene>
    <name evidence="1" type="ORF">MENT_LOCUS3565</name>
</gene>
<dbReference type="EMBL" id="CAJEWN010000011">
    <property type="protein sequence ID" value="CAD2132130.1"/>
    <property type="molecule type" value="Genomic_DNA"/>
</dbReference>
<name>A0A6V7TTI0_MELEN</name>
<comment type="caution">
    <text evidence="1">The sequence shown here is derived from an EMBL/GenBank/DDBJ whole genome shotgun (WGS) entry which is preliminary data.</text>
</comment>
<evidence type="ECO:0000313" key="2">
    <source>
        <dbReference type="Proteomes" id="UP000580250"/>
    </source>
</evidence>
<proteinExistence type="predicted"/>
<accession>A0A6V7TTI0</accession>
<protein>
    <submittedName>
        <fullName evidence="1">Uncharacterized protein</fullName>
    </submittedName>
</protein>
<evidence type="ECO:0000313" key="1">
    <source>
        <dbReference type="EMBL" id="CAD2132130.1"/>
    </source>
</evidence>
<dbReference type="AlphaFoldDB" id="A0A6V7TTI0"/>
<organism evidence="1 2">
    <name type="scientific">Meloidogyne enterolobii</name>
    <name type="common">Root-knot nematode worm</name>
    <name type="synonym">Meloidogyne mayaguensis</name>
    <dbReference type="NCBI Taxonomy" id="390850"/>
    <lineage>
        <taxon>Eukaryota</taxon>
        <taxon>Metazoa</taxon>
        <taxon>Ecdysozoa</taxon>
        <taxon>Nematoda</taxon>
        <taxon>Chromadorea</taxon>
        <taxon>Rhabditida</taxon>
        <taxon>Tylenchina</taxon>
        <taxon>Tylenchomorpha</taxon>
        <taxon>Tylenchoidea</taxon>
        <taxon>Meloidogynidae</taxon>
        <taxon>Meloidogyninae</taxon>
        <taxon>Meloidogyne</taxon>
    </lineage>
</organism>